<evidence type="ECO:0000256" key="1">
    <source>
        <dbReference type="ARBA" id="ARBA00006499"/>
    </source>
</evidence>
<dbReference type="EMBL" id="CU459003">
    <property type="protein sequence ID" value="CAM75357.1"/>
    <property type="molecule type" value="Genomic_DNA"/>
</dbReference>
<accession>A4TXK0</accession>
<evidence type="ECO:0000313" key="4">
    <source>
        <dbReference type="EMBL" id="CAM75357.1"/>
    </source>
</evidence>
<dbReference type="SUPFAM" id="SSF53474">
    <property type="entry name" value="alpha/beta-Hydrolases"/>
    <property type="match status" value="1"/>
</dbReference>
<dbReference type="Pfam" id="PF02230">
    <property type="entry name" value="Abhydrolase_2"/>
    <property type="match status" value="1"/>
</dbReference>
<name>A4TXK0_9PROT</name>
<sequence length="260" mass="26723">MAQMQVSGRAGGEAGDHGGLVHGPDHTIIDVSATACQGRIMTLNAHVAPPASGGIARQLVILLHGVGADGADLFGLVPYVAPMLPDAVFISPDAPFAYDMAPFGRQWFSLQDRSGPALAAGVRATAPLLDAFIDAKLAEYGLDDSDLAVIGFSQGTMMALHVAPRRAKTCAGIVGFSGAVVAGETLADEVLSRPRVLLVHGDADPVVNPASLATAERTLAAVGIPVLTELRPDLDHSIDGPGLALATAFLRQAFGLPLQQ</sequence>
<dbReference type="Gene3D" id="3.40.50.1820">
    <property type="entry name" value="alpha/beta hydrolase"/>
    <property type="match status" value="1"/>
</dbReference>
<dbReference type="InterPro" id="IPR050565">
    <property type="entry name" value="LYPA1-2/EST-like"/>
</dbReference>
<dbReference type="GO" id="GO:0106435">
    <property type="term" value="F:carboxylesterase activity"/>
    <property type="evidence" value="ECO:0007669"/>
    <property type="project" value="UniProtKB-EC"/>
</dbReference>
<dbReference type="PANTHER" id="PTHR10655:SF17">
    <property type="entry name" value="LYSOPHOSPHOLIPASE-LIKE PROTEIN 1"/>
    <property type="match status" value="1"/>
</dbReference>
<protein>
    <submittedName>
        <fullName evidence="4">Phospholipase/carboxylesterase</fullName>
        <ecNumber evidence="4">3.1.1.1</ecNumber>
    </submittedName>
</protein>
<evidence type="ECO:0000256" key="2">
    <source>
        <dbReference type="ARBA" id="ARBA00022801"/>
    </source>
</evidence>
<dbReference type="EC" id="3.1.1.1" evidence="4"/>
<reference evidence="4" key="1">
    <citation type="journal article" date="2007" name="J. Bacteriol.">
        <title>Comparative genome analysis of four magnetotactic bacteria reveals a complex set of group-specific genes implicated in magnetosome biomineralization and function.</title>
        <authorList>
            <person name="Richter M."/>
            <person name="Kube M."/>
            <person name="Bazylinski D.A."/>
            <person name="Lombardot T."/>
            <person name="Gloeckner F.O."/>
            <person name="Reinhardt R."/>
            <person name="Schueler D."/>
        </authorList>
    </citation>
    <scope>NUCLEOTIDE SEQUENCE</scope>
    <source>
        <strain evidence="4">MSR-1</strain>
    </source>
</reference>
<organism evidence="4">
    <name type="scientific">Magnetospirillum gryphiswaldense</name>
    <dbReference type="NCBI Taxonomy" id="55518"/>
    <lineage>
        <taxon>Bacteria</taxon>
        <taxon>Pseudomonadati</taxon>
        <taxon>Pseudomonadota</taxon>
        <taxon>Alphaproteobacteria</taxon>
        <taxon>Rhodospirillales</taxon>
        <taxon>Rhodospirillaceae</taxon>
        <taxon>Magnetospirillum</taxon>
    </lineage>
</organism>
<dbReference type="InterPro" id="IPR003140">
    <property type="entry name" value="PLipase/COase/thioEstase"/>
</dbReference>
<dbReference type="InterPro" id="IPR029058">
    <property type="entry name" value="AB_hydrolase_fold"/>
</dbReference>
<comment type="similarity">
    <text evidence="1">Belongs to the AB hydrolase superfamily. AB hydrolase 2 family.</text>
</comment>
<feature type="domain" description="Phospholipase/carboxylesterase/thioesterase" evidence="3">
    <location>
        <begin position="56"/>
        <end position="251"/>
    </location>
</feature>
<dbReference type="AlphaFoldDB" id="A4TXK0"/>
<keyword evidence="2 4" id="KW-0378">Hydrolase</keyword>
<dbReference type="PANTHER" id="PTHR10655">
    <property type="entry name" value="LYSOPHOSPHOLIPASE-RELATED"/>
    <property type="match status" value="1"/>
</dbReference>
<proteinExistence type="inferred from homology"/>
<evidence type="ECO:0000259" key="3">
    <source>
        <dbReference type="Pfam" id="PF02230"/>
    </source>
</evidence>
<gene>
    <name evidence="4" type="ORF">MGR_2443</name>
</gene>